<evidence type="ECO:0000313" key="3">
    <source>
        <dbReference type="Proteomes" id="UP000741360"/>
    </source>
</evidence>
<sequence>MEGMEGMTDLGEKVQYILDTAVNPAIAAHGGYIELIEVKDKTVYVRMGGGCAGCGAADITLKAGVEAMLKEEIPEIEEVLDTTDHAAGTNPYYSPGKGF</sequence>
<dbReference type="GO" id="GO:0005506">
    <property type="term" value="F:iron ion binding"/>
    <property type="evidence" value="ECO:0007669"/>
    <property type="project" value="InterPro"/>
</dbReference>
<proteinExistence type="predicted"/>
<dbReference type="InterPro" id="IPR034904">
    <property type="entry name" value="FSCA_dom_sf"/>
</dbReference>
<name>A0A932LYX7_UNCTE</name>
<dbReference type="GO" id="GO:0016226">
    <property type="term" value="P:iron-sulfur cluster assembly"/>
    <property type="evidence" value="ECO:0007669"/>
    <property type="project" value="InterPro"/>
</dbReference>
<dbReference type="Proteomes" id="UP000741360">
    <property type="component" value="Unassembled WGS sequence"/>
</dbReference>
<evidence type="ECO:0000259" key="1">
    <source>
        <dbReference type="Pfam" id="PF01106"/>
    </source>
</evidence>
<reference evidence="2" key="1">
    <citation type="submission" date="2020-07" db="EMBL/GenBank/DDBJ databases">
        <title>Huge and variable diversity of episymbiotic CPR bacteria and DPANN archaea in groundwater ecosystems.</title>
        <authorList>
            <person name="He C.Y."/>
            <person name="Keren R."/>
            <person name="Whittaker M."/>
            <person name="Farag I.F."/>
            <person name="Doudna J."/>
            <person name="Cate J.H.D."/>
            <person name="Banfield J.F."/>
        </authorList>
    </citation>
    <scope>NUCLEOTIDE SEQUENCE</scope>
    <source>
        <strain evidence="2">NC_groundwater_717_Ag_S-0.2um_59_8</strain>
    </source>
</reference>
<organism evidence="2 3">
    <name type="scientific">Tectimicrobiota bacterium</name>
    <dbReference type="NCBI Taxonomy" id="2528274"/>
    <lineage>
        <taxon>Bacteria</taxon>
        <taxon>Pseudomonadati</taxon>
        <taxon>Nitrospinota/Tectimicrobiota group</taxon>
        <taxon>Candidatus Tectimicrobiota</taxon>
    </lineage>
</organism>
<dbReference type="PANTHER" id="PTHR11178">
    <property type="entry name" value="IRON-SULFUR CLUSTER SCAFFOLD PROTEIN NFU-RELATED"/>
    <property type="match status" value="1"/>
</dbReference>
<dbReference type="Pfam" id="PF01106">
    <property type="entry name" value="NifU"/>
    <property type="match status" value="1"/>
</dbReference>
<dbReference type="EMBL" id="JACPSX010000003">
    <property type="protein sequence ID" value="MBI3013494.1"/>
    <property type="molecule type" value="Genomic_DNA"/>
</dbReference>
<dbReference type="AlphaFoldDB" id="A0A932LYX7"/>
<evidence type="ECO:0000313" key="2">
    <source>
        <dbReference type="EMBL" id="MBI3013494.1"/>
    </source>
</evidence>
<dbReference type="InterPro" id="IPR001075">
    <property type="entry name" value="NIF_FeS_clus_asmbl_NifU_C"/>
</dbReference>
<gene>
    <name evidence="2" type="ORF">HYY65_00180</name>
</gene>
<dbReference type="GO" id="GO:0051536">
    <property type="term" value="F:iron-sulfur cluster binding"/>
    <property type="evidence" value="ECO:0007669"/>
    <property type="project" value="InterPro"/>
</dbReference>
<accession>A0A932LYX7</accession>
<dbReference type="PANTHER" id="PTHR11178:SF51">
    <property type="entry name" value="FE_S BIOGENESIS PROTEIN NFUA"/>
    <property type="match status" value="1"/>
</dbReference>
<feature type="domain" description="NIF system FeS cluster assembly NifU C-terminal" evidence="1">
    <location>
        <begin position="14"/>
        <end position="79"/>
    </location>
</feature>
<protein>
    <submittedName>
        <fullName evidence="2">NifU family protein</fullName>
    </submittedName>
</protein>
<dbReference type="SUPFAM" id="SSF117916">
    <property type="entry name" value="Fe-S cluster assembly (FSCA) domain-like"/>
    <property type="match status" value="1"/>
</dbReference>
<comment type="caution">
    <text evidence="2">The sequence shown here is derived from an EMBL/GenBank/DDBJ whole genome shotgun (WGS) entry which is preliminary data.</text>
</comment>
<dbReference type="Gene3D" id="3.30.300.130">
    <property type="entry name" value="Fe-S cluster assembly (FSCA)"/>
    <property type="match status" value="1"/>
</dbReference>